<protein>
    <submittedName>
        <fullName evidence="4">FecR family protein</fullName>
    </submittedName>
</protein>
<dbReference type="AlphaFoldDB" id="A0A4Q0M3M1"/>
<evidence type="ECO:0000259" key="3">
    <source>
        <dbReference type="Pfam" id="PF16344"/>
    </source>
</evidence>
<feature type="domain" description="FecR protein" evidence="2">
    <location>
        <begin position="181"/>
        <end position="287"/>
    </location>
</feature>
<dbReference type="Gene3D" id="2.60.120.1440">
    <property type="match status" value="1"/>
</dbReference>
<gene>
    <name evidence="4" type="ORF">EKH83_19795</name>
</gene>
<name>A0A4Q0M3M1_9SPHI</name>
<evidence type="ECO:0000256" key="1">
    <source>
        <dbReference type="SAM" id="Phobius"/>
    </source>
</evidence>
<dbReference type="GO" id="GO:0016989">
    <property type="term" value="F:sigma factor antagonist activity"/>
    <property type="evidence" value="ECO:0007669"/>
    <property type="project" value="TreeGrafter"/>
</dbReference>
<dbReference type="InterPro" id="IPR006860">
    <property type="entry name" value="FecR"/>
</dbReference>
<accession>A0A4Q0M3M1</accession>
<keyword evidence="1" id="KW-0472">Membrane</keyword>
<dbReference type="Pfam" id="PF04773">
    <property type="entry name" value="FecR"/>
    <property type="match status" value="1"/>
</dbReference>
<sequence length="398" mass="45458">MTKRKTEERMHELARKWQEGTITDEEKLQFEQWYQSFDDTLLEETSSETTEELRDRLYHAIVEKEKINSKHQIKPFNYKYFLPLAATVLLFLSFGLYFYIQNKPSENTAIAKKTSPDIAPGTDKAILTLADGSRIVLDQAKQGVLANQGNISIRKNKDGQIVYEVKGTNKGRKQQEIAYNTITTPRGGQYQIDLPDGTKVWLNASSSIKFPAVFSSNERRVELKGEAYFEVAKMFAAKRPGVKKGQRIPFIVKTASQDVEVLGTHFNVNAYDDEDAARTTLLEGSVRVTQHSTCISRLLRPGQQAQVDNNINVLEVDPQQVIAWKNGYFVFNNENVQSIMRKISRWYDVDVEYKGDIQRKRFGGTISKFENVSAVLNIMELTGVIHFEIEGRRIIVMP</sequence>
<reference evidence="4 5" key="1">
    <citation type="submission" date="2018-12" db="EMBL/GenBank/DDBJ databases">
        <title>The Draft Genome Sequence of the Soil Bacterium Pedobacter tournemirensis R1.</title>
        <authorList>
            <person name="He J."/>
        </authorList>
    </citation>
    <scope>NUCLEOTIDE SEQUENCE [LARGE SCALE GENOMIC DNA]</scope>
    <source>
        <strain evidence="4 5">R1</strain>
    </source>
</reference>
<evidence type="ECO:0000259" key="2">
    <source>
        <dbReference type="Pfam" id="PF04773"/>
    </source>
</evidence>
<dbReference type="RefSeq" id="WP_128771196.1">
    <property type="nucleotide sequence ID" value="NZ_RXOC01000018.1"/>
</dbReference>
<dbReference type="InterPro" id="IPR012373">
    <property type="entry name" value="Ferrdict_sens_TM"/>
</dbReference>
<feature type="domain" description="Protein FecR C-terminal" evidence="3">
    <location>
        <begin position="328"/>
        <end position="396"/>
    </location>
</feature>
<organism evidence="4 5">
    <name type="scientific">Arcticibacter tournemirensis</name>
    <dbReference type="NCBI Taxonomy" id="699437"/>
    <lineage>
        <taxon>Bacteria</taxon>
        <taxon>Pseudomonadati</taxon>
        <taxon>Bacteroidota</taxon>
        <taxon>Sphingobacteriia</taxon>
        <taxon>Sphingobacteriales</taxon>
        <taxon>Sphingobacteriaceae</taxon>
        <taxon>Arcticibacter</taxon>
    </lineage>
</organism>
<feature type="transmembrane region" description="Helical" evidence="1">
    <location>
        <begin position="80"/>
        <end position="100"/>
    </location>
</feature>
<proteinExistence type="predicted"/>
<dbReference type="Pfam" id="PF16344">
    <property type="entry name" value="FecR_C"/>
    <property type="match status" value="1"/>
</dbReference>
<evidence type="ECO:0000313" key="5">
    <source>
        <dbReference type="Proteomes" id="UP000290848"/>
    </source>
</evidence>
<dbReference type="Proteomes" id="UP000290848">
    <property type="component" value="Unassembled WGS sequence"/>
</dbReference>
<comment type="caution">
    <text evidence="4">The sequence shown here is derived from an EMBL/GenBank/DDBJ whole genome shotgun (WGS) entry which is preliminary data.</text>
</comment>
<keyword evidence="1" id="KW-0812">Transmembrane</keyword>
<dbReference type="PANTHER" id="PTHR30273:SF2">
    <property type="entry name" value="PROTEIN FECR"/>
    <property type="match status" value="1"/>
</dbReference>
<dbReference type="PANTHER" id="PTHR30273">
    <property type="entry name" value="PERIPLASMIC SIGNAL SENSOR AND SIGMA FACTOR ACTIVATOR FECR-RELATED"/>
    <property type="match status" value="1"/>
</dbReference>
<evidence type="ECO:0000313" key="4">
    <source>
        <dbReference type="EMBL" id="RXF67393.1"/>
    </source>
</evidence>
<dbReference type="InterPro" id="IPR032508">
    <property type="entry name" value="FecR_C"/>
</dbReference>
<dbReference type="EMBL" id="RXOC01000018">
    <property type="protein sequence ID" value="RXF67393.1"/>
    <property type="molecule type" value="Genomic_DNA"/>
</dbReference>
<keyword evidence="1" id="KW-1133">Transmembrane helix</keyword>
<dbReference type="Gene3D" id="3.55.50.30">
    <property type="match status" value="1"/>
</dbReference>